<evidence type="ECO:0000256" key="1">
    <source>
        <dbReference type="SAM" id="MobiDB-lite"/>
    </source>
</evidence>
<dbReference type="AlphaFoldDB" id="A0A6P5FHY1"/>
<dbReference type="RefSeq" id="XP_020093088.1">
    <property type="nucleotide sequence ID" value="XM_020237499.1"/>
</dbReference>
<evidence type="ECO:0000313" key="3">
    <source>
        <dbReference type="RefSeq" id="XP_020093070.1"/>
    </source>
</evidence>
<dbReference type="PANTHER" id="PTHR47067">
    <property type="entry name" value="TPX2 (TARGETING PROTEIN FOR XKLP2) PROTEIN FAMILY-RELATED"/>
    <property type="match status" value="1"/>
</dbReference>
<proteinExistence type="predicted"/>
<evidence type="ECO:0000313" key="4">
    <source>
        <dbReference type="RefSeq" id="XP_020093079.1"/>
    </source>
</evidence>
<evidence type="ECO:0000313" key="2">
    <source>
        <dbReference type="Proteomes" id="UP000515123"/>
    </source>
</evidence>
<reference evidence="3 4" key="2">
    <citation type="submission" date="2025-04" db="UniProtKB">
        <authorList>
            <consortium name="RefSeq"/>
        </authorList>
    </citation>
    <scope>IDENTIFICATION</scope>
    <source>
        <tissue evidence="3 4">Leaf</tissue>
    </source>
</reference>
<feature type="region of interest" description="Disordered" evidence="1">
    <location>
        <begin position="271"/>
        <end position="449"/>
    </location>
</feature>
<accession>A0A6P5FHY1</accession>
<dbReference type="RefSeq" id="XP_020093079.1">
    <property type="nucleotide sequence ID" value="XM_020237490.1"/>
</dbReference>
<dbReference type="GeneID" id="109713415"/>
<feature type="compositionally biased region" description="Polar residues" evidence="1">
    <location>
        <begin position="329"/>
        <end position="367"/>
    </location>
</feature>
<sequence>MATDVDQAYFSWSQEELNDRNNSQGVSVSQMLDHGSISFGRFEYESLSWEKWSVFTHNRRQEELEKFNGLVAQKKAYFEEYYRRLRALKALQQQQQQQENQQTELTLDYSGDGSISSQNGEDETTSQLEIIRDETQNVTDAEEAISEKHFEREINYTEDPGCRNLDQAFISSGSASLSRNFEKIEQERDSNNVQYSQPLIVKSLKSLKTSKEIEENDGRNLEGEEINRLQLNPNSNLENGAASHQAMLSCTDSISRDDDSKLRLPSKAVAETVKLSSKKTADRKSVPKAPPPPVRSSAYLKQKFRPDSVQSSEKASKPVQKPVAKSDKTNSTAKEATMRVKTTNRATSVTSCRTVKEMQCNNSTTPRPLSAPRERKAGIRETIGKMDFKTAKEPQCNNTSTPRPLSAPRERKTGIRESAAKLDFKTAEGGPNMQVTPKKIPAPSAVKTSRLESKRDYKVVKETSALNRVPTGLKRTEDNVLGTPKSRSINLPPRKKSSHSSGTDQVTENFTRNKQEVTRMENKEAKLMQSRWPSRSTTTPSLTGSLRTSTQKAGDLPRFGSKPQIKNPSLNGRKPKVEAPQWR</sequence>
<feature type="compositionally biased region" description="Low complexity" evidence="1">
    <location>
        <begin position="530"/>
        <end position="550"/>
    </location>
</feature>
<keyword evidence="2" id="KW-1185">Reference proteome</keyword>
<dbReference type="RefSeq" id="XP_020093070.1">
    <property type="nucleotide sequence ID" value="XM_020237481.1"/>
</dbReference>
<dbReference type="PANTHER" id="PTHR47067:SF4">
    <property type="entry name" value="PROTEIN WVD2-LIKE 7 ISOFORM X1"/>
    <property type="match status" value="1"/>
</dbReference>
<dbReference type="Proteomes" id="UP000515123">
    <property type="component" value="Linkage group 1"/>
</dbReference>
<feature type="region of interest" description="Disordered" evidence="1">
    <location>
        <begin position="463"/>
        <end position="583"/>
    </location>
</feature>
<feature type="compositionally biased region" description="Basic and acidic residues" evidence="1">
    <location>
        <begin position="372"/>
        <end position="392"/>
    </location>
</feature>
<feature type="compositionally biased region" description="Polar residues" evidence="1">
    <location>
        <begin position="499"/>
        <end position="510"/>
    </location>
</feature>
<dbReference type="InterPro" id="IPR044216">
    <property type="entry name" value="WDL7"/>
</dbReference>
<reference evidence="2" key="1">
    <citation type="journal article" date="2015" name="Nat. Genet.">
        <title>The pineapple genome and the evolution of CAM photosynthesis.</title>
        <authorList>
            <person name="Ming R."/>
            <person name="VanBuren R."/>
            <person name="Wai C.M."/>
            <person name="Tang H."/>
            <person name="Schatz M.C."/>
            <person name="Bowers J.E."/>
            <person name="Lyons E."/>
            <person name="Wang M.L."/>
            <person name="Chen J."/>
            <person name="Biggers E."/>
            <person name="Zhang J."/>
            <person name="Huang L."/>
            <person name="Zhang L."/>
            <person name="Miao W."/>
            <person name="Zhang J."/>
            <person name="Ye Z."/>
            <person name="Miao C."/>
            <person name="Lin Z."/>
            <person name="Wang H."/>
            <person name="Zhou H."/>
            <person name="Yim W.C."/>
            <person name="Priest H.D."/>
            <person name="Zheng C."/>
            <person name="Woodhouse M."/>
            <person name="Edger P.P."/>
            <person name="Guyot R."/>
            <person name="Guo H.B."/>
            <person name="Guo H."/>
            <person name="Zheng G."/>
            <person name="Singh R."/>
            <person name="Sharma A."/>
            <person name="Min X."/>
            <person name="Zheng Y."/>
            <person name="Lee H."/>
            <person name="Gurtowski J."/>
            <person name="Sedlazeck F.J."/>
            <person name="Harkess A."/>
            <person name="McKain M.R."/>
            <person name="Liao Z."/>
            <person name="Fang J."/>
            <person name="Liu J."/>
            <person name="Zhang X."/>
            <person name="Zhang Q."/>
            <person name="Hu W."/>
            <person name="Qin Y."/>
            <person name="Wang K."/>
            <person name="Chen L.Y."/>
            <person name="Shirley N."/>
            <person name="Lin Y.R."/>
            <person name="Liu L.Y."/>
            <person name="Hernandez A.G."/>
            <person name="Wright C.L."/>
            <person name="Bulone V."/>
            <person name="Tuskan G.A."/>
            <person name="Heath K."/>
            <person name="Zee F."/>
            <person name="Moore P.H."/>
            <person name="Sunkar R."/>
            <person name="Leebens-Mack J.H."/>
            <person name="Mockler T."/>
            <person name="Bennetzen J.L."/>
            <person name="Freeling M."/>
            <person name="Sankoff D."/>
            <person name="Paterson A.H."/>
            <person name="Zhu X."/>
            <person name="Yang X."/>
            <person name="Smith J.A."/>
            <person name="Cushman J.C."/>
            <person name="Paull R.E."/>
            <person name="Yu Q."/>
        </authorList>
    </citation>
    <scope>NUCLEOTIDE SEQUENCE [LARGE SCALE GENOMIC DNA]</scope>
    <source>
        <strain evidence="2">cv. F153</strain>
    </source>
</reference>
<dbReference type="OrthoDB" id="621651at2759"/>
<feature type="compositionally biased region" description="Basic and acidic residues" evidence="1">
    <location>
        <begin position="408"/>
        <end position="426"/>
    </location>
</feature>
<protein>
    <submittedName>
        <fullName evidence="3 4">Protein WVD2-like 7 isoform X1</fullName>
    </submittedName>
</protein>
<name>A0A6P5FHY1_ANACO</name>
<organism evidence="5">
    <name type="scientific">Ananas comosus</name>
    <name type="common">Pineapple</name>
    <name type="synonym">Ananas ananas</name>
    <dbReference type="NCBI Taxonomy" id="4615"/>
    <lineage>
        <taxon>Eukaryota</taxon>
        <taxon>Viridiplantae</taxon>
        <taxon>Streptophyta</taxon>
        <taxon>Embryophyta</taxon>
        <taxon>Tracheophyta</taxon>
        <taxon>Spermatophyta</taxon>
        <taxon>Magnoliopsida</taxon>
        <taxon>Liliopsida</taxon>
        <taxon>Poales</taxon>
        <taxon>Bromeliaceae</taxon>
        <taxon>Bromelioideae</taxon>
        <taxon>Ananas</taxon>
    </lineage>
</organism>
<gene>
    <name evidence="3 4 5" type="primary">LOC109713415</name>
</gene>
<feature type="compositionally biased region" description="Basic and acidic residues" evidence="1">
    <location>
        <begin position="511"/>
        <end position="526"/>
    </location>
</feature>
<feature type="region of interest" description="Disordered" evidence="1">
    <location>
        <begin position="99"/>
        <end position="128"/>
    </location>
</feature>
<evidence type="ECO:0000313" key="5">
    <source>
        <dbReference type="RefSeq" id="XP_020093088.1"/>
    </source>
</evidence>